<sequence length="106" mass="12602">MCTSLSWRERKNVQLLQDSLHACMFGRIFSLVVDYKVKLRWMFISAYSYAIKVSRRYRVCSRNSRDKSFYCEGSLYCQVTITIYSYTEKGDICAMVGKVWQQMINF</sequence>
<protein>
    <submittedName>
        <fullName evidence="1">CLUMA_CG008765, isoform A</fullName>
    </submittedName>
</protein>
<dbReference type="Proteomes" id="UP000183832">
    <property type="component" value="Unassembled WGS sequence"/>
</dbReference>
<evidence type="ECO:0000313" key="1">
    <source>
        <dbReference type="EMBL" id="CRK95219.1"/>
    </source>
</evidence>
<gene>
    <name evidence="1" type="ORF">CLUMA_CG008765</name>
</gene>
<accession>A0A1J1I4V3</accession>
<name>A0A1J1I4V3_9DIPT</name>
<dbReference type="AlphaFoldDB" id="A0A1J1I4V3"/>
<evidence type="ECO:0000313" key="2">
    <source>
        <dbReference type="Proteomes" id="UP000183832"/>
    </source>
</evidence>
<keyword evidence="2" id="KW-1185">Reference proteome</keyword>
<proteinExistence type="predicted"/>
<dbReference type="EMBL" id="CVRI01000041">
    <property type="protein sequence ID" value="CRK95219.1"/>
    <property type="molecule type" value="Genomic_DNA"/>
</dbReference>
<organism evidence="1 2">
    <name type="scientific">Clunio marinus</name>
    <dbReference type="NCBI Taxonomy" id="568069"/>
    <lineage>
        <taxon>Eukaryota</taxon>
        <taxon>Metazoa</taxon>
        <taxon>Ecdysozoa</taxon>
        <taxon>Arthropoda</taxon>
        <taxon>Hexapoda</taxon>
        <taxon>Insecta</taxon>
        <taxon>Pterygota</taxon>
        <taxon>Neoptera</taxon>
        <taxon>Endopterygota</taxon>
        <taxon>Diptera</taxon>
        <taxon>Nematocera</taxon>
        <taxon>Chironomoidea</taxon>
        <taxon>Chironomidae</taxon>
        <taxon>Clunio</taxon>
    </lineage>
</organism>
<reference evidence="1 2" key="1">
    <citation type="submission" date="2015-04" db="EMBL/GenBank/DDBJ databases">
        <authorList>
            <person name="Syromyatnikov M.Y."/>
            <person name="Popov V.N."/>
        </authorList>
    </citation>
    <scope>NUCLEOTIDE SEQUENCE [LARGE SCALE GENOMIC DNA]</scope>
</reference>